<gene>
    <name evidence="9" type="ORF">SEUCBS140593_006017</name>
</gene>
<dbReference type="SUPFAM" id="SSF51445">
    <property type="entry name" value="(Trans)glycosidases"/>
    <property type="match status" value="1"/>
</dbReference>
<evidence type="ECO:0000256" key="5">
    <source>
        <dbReference type="ARBA" id="ARBA00022801"/>
    </source>
</evidence>
<keyword evidence="10" id="KW-1185">Reference proteome</keyword>
<dbReference type="PRINTS" id="PR00133">
    <property type="entry name" value="GLHYDRLASE3"/>
</dbReference>
<dbReference type="EMBL" id="CAWUHD010000062">
    <property type="protein sequence ID" value="CAK7225774.1"/>
    <property type="molecule type" value="Genomic_DNA"/>
</dbReference>
<dbReference type="InterPro" id="IPR017853">
    <property type="entry name" value="GH"/>
</dbReference>
<dbReference type="PANTHER" id="PTHR42715:SF3">
    <property type="entry name" value="BETA-GLUCOSIDASE B-RELATED"/>
    <property type="match status" value="1"/>
</dbReference>
<dbReference type="PANTHER" id="PTHR42715">
    <property type="entry name" value="BETA-GLUCOSIDASE"/>
    <property type="match status" value="1"/>
</dbReference>
<comment type="similarity">
    <text evidence="3">Belongs to the glycosyl hydrolase 3 family.</text>
</comment>
<keyword evidence="6" id="KW-0325">Glycoprotein</keyword>
<dbReference type="Pfam" id="PF00933">
    <property type="entry name" value="Glyco_hydro_3"/>
    <property type="match status" value="1"/>
</dbReference>
<proteinExistence type="inferred from homology"/>
<evidence type="ECO:0000313" key="9">
    <source>
        <dbReference type="EMBL" id="CAK7225774.1"/>
    </source>
</evidence>
<evidence type="ECO:0000256" key="4">
    <source>
        <dbReference type="ARBA" id="ARBA00012744"/>
    </source>
</evidence>
<evidence type="ECO:0000256" key="2">
    <source>
        <dbReference type="ARBA" id="ARBA00004987"/>
    </source>
</evidence>
<name>A0ABP0C188_9PEZI</name>
<comment type="pathway">
    <text evidence="2">Glycan metabolism; cellulose degradation.</text>
</comment>
<comment type="caution">
    <text evidence="9">The sequence shown here is derived from an EMBL/GenBank/DDBJ whole genome shotgun (WGS) entry which is preliminary data.</text>
</comment>
<keyword evidence="7" id="KW-0326">Glycosidase</keyword>
<evidence type="ECO:0000259" key="8">
    <source>
        <dbReference type="Pfam" id="PF00933"/>
    </source>
</evidence>
<dbReference type="Proteomes" id="UP001642482">
    <property type="component" value="Unassembled WGS sequence"/>
</dbReference>
<dbReference type="InterPro" id="IPR050288">
    <property type="entry name" value="Cellulose_deg_GH3"/>
</dbReference>
<evidence type="ECO:0000256" key="7">
    <source>
        <dbReference type="ARBA" id="ARBA00023295"/>
    </source>
</evidence>
<accession>A0ABP0C188</accession>
<sequence>MAAQPSDRELLSLLAQLTLDEKISMLGGRNFWETAQVSDGPNGARGADFFNGKTAACFPASVSLAATFNHEIARRIGVALGQETQTKGAYVLLGPTVCPHRSPLGGRNFESFSEDPVLAGELASEYVLGLQSERVGATVKHLAANEQETRRFSVDETISDRALREIYLRPFEIVVKKSDPWCIMTSYNKINGKYIDNQSTFVKDILRNEWGFNGLVMTDWGSA</sequence>
<evidence type="ECO:0000256" key="6">
    <source>
        <dbReference type="ARBA" id="ARBA00023180"/>
    </source>
</evidence>
<feature type="domain" description="Glycoside hydrolase family 3 N-terminal" evidence="8">
    <location>
        <begin position="54"/>
        <end position="221"/>
    </location>
</feature>
<evidence type="ECO:0000256" key="1">
    <source>
        <dbReference type="ARBA" id="ARBA00000448"/>
    </source>
</evidence>
<dbReference type="InterPro" id="IPR036962">
    <property type="entry name" value="Glyco_hydro_3_N_sf"/>
</dbReference>
<keyword evidence="5" id="KW-0378">Hydrolase</keyword>
<dbReference type="Gene3D" id="3.20.20.300">
    <property type="entry name" value="Glycoside hydrolase, family 3, N-terminal domain"/>
    <property type="match status" value="1"/>
</dbReference>
<reference evidence="9 10" key="1">
    <citation type="submission" date="2024-01" db="EMBL/GenBank/DDBJ databases">
        <authorList>
            <person name="Allen C."/>
            <person name="Tagirdzhanova G."/>
        </authorList>
    </citation>
    <scope>NUCLEOTIDE SEQUENCE [LARGE SCALE GENOMIC DNA]</scope>
</reference>
<protein>
    <recommendedName>
        <fullName evidence="4">beta-glucosidase</fullName>
        <ecNumber evidence="4">3.2.1.21</ecNumber>
    </recommendedName>
</protein>
<organism evidence="9 10">
    <name type="scientific">Sporothrix eucalyptigena</name>
    <dbReference type="NCBI Taxonomy" id="1812306"/>
    <lineage>
        <taxon>Eukaryota</taxon>
        <taxon>Fungi</taxon>
        <taxon>Dikarya</taxon>
        <taxon>Ascomycota</taxon>
        <taxon>Pezizomycotina</taxon>
        <taxon>Sordariomycetes</taxon>
        <taxon>Sordariomycetidae</taxon>
        <taxon>Ophiostomatales</taxon>
        <taxon>Ophiostomataceae</taxon>
        <taxon>Sporothrix</taxon>
    </lineage>
</organism>
<comment type="catalytic activity">
    <reaction evidence="1">
        <text>Hydrolysis of terminal, non-reducing beta-D-glucosyl residues with release of beta-D-glucose.</text>
        <dbReference type="EC" id="3.2.1.21"/>
    </reaction>
</comment>
<dbReference type="EC" id="3.2.1.21" evidence="4"/>
<dbReference type="InterPro" id="IPR001764">
    <property type="entry name" value="Glyco_hydro_3_N"/>
</dbReference>
<evidence type="ECO:0000313" key="10">
    <source>
        <dbReference type="Proteomes" id="UP001642482"/>
    </source>
</evidence>
<evidence type="ECO:0000256" key="3">
    <source>
        <dbReference type="ARBA" id="ARBA00005336"/>
    </source>
</evidence>